<gene>
    <name evidence="1" type="ORF">ACMD2_11962</name>
</gene>
<evidence type="ECO:0000313" key="2">
    <source>
        <dbReference type="Proteomes" id="UP000092600"/>
    </source>
</evidence>
<protein>
    <submittedName>
        <fullName evidence="1">Uncharacterized protein</fullName>
    </submittedName>
</protein>
<dbReference type="AlphaFoldDB" id="A0A199VFW9"/>
<proteinExistence type="predicted"/>
<dbReference type="EMBL" id="LSRQ01001932">
    <property type="protein sequence ID" value="OAY76012.1"/>
    <property type="molecule type" value="Genomic_DNA"/>
</dbReference>
<sequence>MMNPNLWRDELKDLRDELIHSSSDAAENLSLRSQIIFYTPLTVESSNHYRCHCLWNRRPSAQVMSHRSHSNCHNYFYLSGPSYRLF</sequence>
<name>A0A199VFW9_ANACO</name>
<evidence type="ECO:0000313" key="1">
    <source>
        <dbReference type="EMBL" id="OAY76012.1"/>
    </source>
</evidence>
<comment type="caution">
    <text evidence="1">The sequence shown here is derived from an EMBL/GenBank/DDBJ whole genome shotgun (WGS) entry which is preliminary data.</text>
</comment>
<reference evidence="1 2" key="1">
    <citation type="journal article" date="2016" name="DNA Res.">
        <title>The draft genome of MD-2 pineapple using hybrid error correction of long reads.</title>
        <authorList>
            <person name="Redwan R.M."/>
            <person name="Saidin A."/>
            <person name="Kumar S.V."/>
        </authorList>
    </citation>
    <scope>NUCLEOTIDE SEQUENCE [LARGE SCALE GENOMIC DNA]</scope>
    <source>
        <strain evidence="2">cv. MD2</strain>
        <tissue evidence="1">Leaf</tissue>
    </source>
</reference>
<organism evidence="1 2">
    <name type="scientific">Ananas comosus</name>
    <name type="common">Pineapple</name>
    <name type="synonym">Ananas ananas</name>
    <dbReference type="NCBI Taxonomy" id="4615"/>
    <lineage>
        <taxon>Eukaryota</taxon>
        <taxon>Viridiplantae</taxon>
        <taxon>Streptophyta</taxon>
        <taxon>Embryophyta</taxon>
        <taxon>Tracheophyta</taxon>
        <taxon>Spermatophyta</taxon>
        <taxon>Magnoliopsida</taxon>
        <taxon>Liliopsida</taxon>
        <taxon>Poales</taxon>
        <taxon>Bromeliaceae</taxon>
        <taxon>Bromelioideae</taxon>
        <taxon>Ananas</taxon>
    </lineage>
</organism>
<dbReference type="Proteomes" id="UP000092600">
    <property type="component" value="Unassembled WGS sequence"/>
</dbReference>
<accession>A0A199VFW9</accession>